<name>A0A3M7QBX0_BRAPC</name>
<accession>A0A3M7QBX0</accession>
<sequence>MHPFFLSVVSNNTFRFICLAFKFCHPMIIPLELFAQSNLYAVQTQMSQDSLRNVYIVAINLKRSFS</sequence>
<organism evidence="1 2">
    <name type="scientific">Brachionus plicatilis</name>
    <name type="common">Marine rotifer</name>
    <name type="synonym">Brachionus muelleri</name>
    <dbReference type="NCBI Taxonomy" id="10195"/>
    <lineage>
        <taxon>Eukaryota</taxon>
        <taxon>Metazoa</taxon>
        <taxon>Spiralia</taxon>
        <taxon>Gnathifera</taxon>
        <taxon>Rotifera</taxon>
        <taxon>Eurotatoria</taxon>
        <taxon>Monogononta</taxon>
        <taxon>Pseudotrocha</taxon>
        <taxon>Ploima</taxon>
        <taxon>Brachionidae</taxon>
        <taxon>Brachionus</taxon>
    </lineage>
</organism>
<gene>
    <name evidence="1" type="ORF">BpHYR1_043425</name>
</gene>
<evidence type="ECO:0000313" key="1">
    <source>
        <dbReference type="EMBL" id="RNA08448.1"/>
    </source>
</evidence>
<reference evidence="1 2" key="1">
    <citation type="journal article" date="2018" name="Sci. Rep.">
        <title>Genomic signatures of local adaptation to the degree of environmental predictability in rotifers.</title>
        <authorList>
            <person name="Franch-Gras L."/>
            <person name="Hahn C."/>
            <person name="Garcia-Roger E.M."/>
            <person name="Carmona M.J."/>
            <person name="Serra M."/>
            <person name="Gomez A."/>
        </authorList>
    </citation>
    <scope>NUCLEOTIDE SEQUENCE [LARGE SCALE GENOMIC DNA]</scope>
    <source>
        <strain evidence="1">HYR1</strain>
    </source>
</reference>
<comment type="caution">
    <text evidence="1">The sequence shown here is derived from an EMBL/GenBank/DDBJ whole genome shotgun (WGS) entry which is preliminary data.</text>
</comment>
<dbReference type="Proteomes" id="UP000276133">
    <property type="component" value="Unassembled WGS sequence"/>
</dbReference>
<dbReference type="AlphaFoldDB" id="A0A3M7QBX0"/>
<proteinExistence type="predicted"/>
<dbReference type="EMBL" id="REGN01006743">
    <property type="protein sequence ID" value="RNA08448.1"/>
    <property type="molecule type" value="Genomic_DNA"/>
</dbReference>
<evidence type="ECO:0000313" key="2">
    <source>
        <dbReference type="Proteomes" id="UP000276133"/>
    </source>
</evidence>
<protein>
    <submittedName>
        <fullName evidence="1">Uncharacterized protein</fullName>
    </submittedName>
</protein>
<keyword evidence="2" id="KW-1185">Reference proteome</keyword>